<evidence type="ECO:0000313" key="2">
    <source>
        <dbReference type="Proteomes" id="UP000192743"/>
    </source>
</evidence>
<organism evidence="1 2">
    <name type="scientific">Bacillus thuringiensis Bt18247</name>
    <dbReference type="NCBI Taxonomy" id="1423143"/>
    <lineage>
        <taxon>Bacteria</taxon>
        <taxon>Bacillati</taxon>
        <taxon>Bacillota</taxon>
        <taxon>Bacilli</taxon>
        <taxon>Bacillales</taxon>
        <taxon>Bacillaceae</taxon>
        <taxon>Bacillus</taxon>
        <taxon>Bacillus cereus group</taxon>
    </lineage>
</organism>
<dbReference type="Proteomes" id="UP000192743">
    <property type="component" value="Chromosome"/>
</dbReference>
<evidence type="ECO:0000313" key="1">
    <source>
        <dbReference type="EMBL" id="AOM09280.1"/>
    </source>
</evidence>
<sequence>MQGSDKFFRINKEINFNKNAILLGEYEMKDTWNEQESLDIEAEQEMIVQAEQENWMEANNISYEY</sequence>
<proteinExistence type="predicted"/>
<accession>A0A9W3SPJ0</accession>
<gene>
    <name evidence="1" type="ORF">BTI247_08460</name>
</gene>
<name>A0A9W3SPJ0_BACTU</name>
<reference evidence="1 2" key="1">
    <citation type="submission" date="2016-02" db="EMBL/GenBank/DDBJ databases">
        <title>Comparative analysis of three nematocidal Bacillus thuringiensis strains.</title>
        <authorList>
            <person name="Hollensteiner J."/>
            <person name="Kloesener M."/>
            <person name="Bunk B."/>
            <person name="Sproeer C."/>
            <person name="Rosenstiel P."/>
            <person name="Schulte-Iserlohe R."/>
            <person name="Schulenburg H."/>
            <person name="Liesegang H."/>
        </authorList>
    </citation>
    <scope>NUCLEOTIDE SEQUENCE [LARGE SCALE GENOMIC DNA]</scope>
    <source>
        <strain evidence="1 2">Bt18247</strain>
    </source>
</reference>
<dbReference type="EMBL" id="CP015250">
    <property type="protein sequence ID" value="AOM09280.1"/>
    <property type="molecule type" value="Genomic_DNA"/>
</dbReference>
<dbReference type="AlphaFoldDB" id="A0A9W3SPJ0"/>
<protein>
    <submittedName>
        <fullName evidence="1">Uncharacterized protein</fullName>
    </submittedName>
</protein>